<dbReference type="Pfam" id="PF05973">
    <property type="entry name" value="Gp49"/>
    <property type="match status" value="1"/>
</dbReference>
<protein>
    <recommendedName>
        <fullName evidence="2">Type II toxin-antitoxin system RelE/ParE family toxin</fullName>
    </recommendedName>
</protein>
<evidence type="ECO:0008006" key="2">
    <source>
        <dbReference type="Google" id="ProtNLM"/>
    </source>
</evidence>
<evidence type="ECO:0000313" key="1">
    <source>
        <dbReference type="EMBL" id="GAF86775.1"/>
    </source>
</evidence>
<dbReference type="EMBL" id="BARS01016370">
    <property type="protein sequence ID" value="GAF86775.1"/>
    <property type="molecule type" value="Genomic_DNA"/>
</dbReference>
<accession>X0UE55</accession>
<dbReference type="AlphaFoldDB" id="X0UE55"/>
<dbReference type="InterPro" id="IPR009241">
    <property type="entry name" value="HigB-like"/>
</dbReference>
<reference evidence="1" key="1">
    <citation type="journal article" date="2014" name="Front. Microbiol.">
        <title>High frequency of phylogenetically diverse reductive dehalogenase-homologous genes in deep subseafloor sedimentary metagenomes.</title>
        <authorList>
            <person name="Kawai M."/>
            <person name="Futagami T."/>
            <person name="Toyoda A."/>
            <person name="Takaki Y."/>
            <person name="Nishi S."/>
            <person name="Hori S."/>
            <person name="Arai W."/>
            <person name="Tsubouchi T."/>
            <person name="Morono Y."/>
            <person name="Uchiyama I."/>
            <person name="Ito T."/>
            <person name="Fujiyama A."/>
            <person name="Inagaki F."/>
            <person name="Takami H."/>
        </authorList>
    </citation>
    <scope>NUCLEOTIDE SEQUENCE</scope>
    <source>
        <strain evidence="1">Expedition CK06-06</strain>
    </source>
</reference>
<sequence length="115" mass="14010">MYEVEFYKDRKERCFVIELLNELQTKVRAKVAKWVDKLEKEGPDLPRPYTDIVKGKIRELRVSFSSNEYRFLYFFFGKRIIITHGFLKKTDRIPKREIERAERIMQDFLERNKGS</sequence>
<organism evidence="1">
    <name type="scientific">marine sediment metagenome</name>
    <dbReference type="NCBI Taxonomy" id="412755"/>
    <lineage>
        <taxon>unclassified sequences</taxon>
        <taxon>metagenomes</taxon>
        <taxon>ecological metagenomes</taxon>
    </lineage>
</organism>
<gene>
    <name evidence="1" type="ORF">S01H1_26945</name>
</gene>
<proteinExistence type="predicted"/>
<comment type="caution">
    <text evidence="1">The sequence shown here is derived from an EMBL/GenBank/DDBJ whole genome shotgun (WGS) entry which is preliminary data.</text>
</comment>
<name>X0UE55_9ZZZZ</name>